<dbReference type="InParanoid" id="A0A6J2Y697"/>
<accession>A0A6J2Y697</accession>
<sequence length="362" mass="41371">MRIKNFIITLCVIISVSLGFIIFGQNKPHQTIQTIVSTTNEQIQNFKDNFREADKNALLTDQKLLDILGFPEKNPRLYPDDVWKNSSLPVIVTYILEGQESQAVGLINNVARILPNNTIIVYNLGLSQYGLKILQNYCNSSKCQVIPLDIYDFPSHIQEDILHAFRPIVIQDALSRTGAILFMESNYRFLPNITHTMITDLYENNALKKGVLAFPLQTRHPVTSLTHKKMFQYFRTDSENFQFLQMVKADVLFFVNTKDIHQEVMLPWIQCTLTHDCIFPIGAQAAGCKFDKKPSYRYSGCHSYDASALNIILGLHFKFISNEYTFNKPVSLFYQVLLRKADALLKELEQNATTDGQLSVVS</sequence>
<dbReference type="PANTHER" id="PTHR31389">
    <property type="entry name" value="LD39211P"/>
    <property type="match status" value="1"/>
</dbReference>
<dbReference type="GeneID" id="115884633"/>
<gene>
    <name evidence="2" type="primary">LOC115884633</name>
</gene>
<dbReference type="FunCoup" id="A0A6J2Y697">
    <property type="interactions" value="153"/>
</dbReference>
<dbReference type="Proteomes" id="UP000504635">
    <property type="component" value="Unplaced"/>
</dbReference>
<dbReference type="KEGG" id="soy:115884633"/>
<dbReference type="AlphaFoldDB" id="A0A6J2Y697"/>
<keyword evidence="1" id="KW-1185">Reference proteome</keyword>
<dbReference type="OrthoDB" id="6414280at2759"/>
<evidence type="ECO:0000313" key="2">
    <source>
        <dbReference type="RefSeq" id="XP_030759147.1"/>
    </source>
</evidence>
<name>A0A6J2Y697_SITOR</name>
<reference evidence="2" key="1">
    <citation type="submission" date="2025-08" db="UniProtKB">
        <authorList>
            <consortium name="RefSeq"/>
        </authorList>
    </citation>
    <scope>IDENTIFICATION</scope>
    <source>
        <tissue evidence="2">Gonads</tissue>
    </source>
</reference>
<proteinExistence type="predicted"/>
<evidence type="ECO:0000313" key="1">
    <source>
        <dbReference type="Proteomes" id="UP000504635"/>
    </source>
</evidence>
<organism evidence="1 2">
    <name type="scientific">Sitophilus oryzae</name>
    <name type="common">Rice weevil</name>
    <name type="synonym">Curculio oryzae</name>
    <dbReference type="NCBI Taxonomy" id="7048"/>
    <lineage>
        <taxon>Eukaryota</taxon>
        <taxon>Metazoa</taxon>
        <taxon>Ecdysozoa</taxon>
        <taxon>Arthropoda</taxon>
        <taxon>Hexapoda</taxon>
        <taxon>Insecta</taxon>
        <taxon>Pterygota</taxon>
        <taxon>Neoptera</taxon>
        <taxon>Endopterygota</taxon>
        <taxon>Coleoptera</taxon>
        <taxon>Polyphaga</taxon>
        <taxon>Cucujiformia</taxon>
        <taxon>Curculionidae</taxon>
        <taxon>Dryophthorinae</taxon>
        <taxon>Sitophilus</taxon>
    </lineage>
</organism>
<dbReference type="PANTHER" id="PTHR31389:SF4">
    <property type="entry name" value="LD39211P"/>
    <property type="match status" value="1"/>
</dbReference>
<protein>
    <submittedName>
        <fullName evidence="2">Uncharacterized protein LOC115884633</fullName>
    </submittedName>
</protein>
<dbReference type="RefSeq" id="XP_030759147.1">
    <property type="nucleotide sequence ID" value="XM_030903287.1"/>
</dbReference>